<proteinExistence type="predicted"/>
<dbReference type="RefSeq" id="WP_165325849.1">
    <property type="nucleotide sequence ID" value="NZ_CP049109.1"/>
</dbReference>
<dbReference type="KEGG" id="spzr:G5C33_02945"/>
<dbReference type="EMBL" id="CP049109">
    <property type="protein sequence ID" value="QIG78850.1"/>
    <property type="molecule type" value="Genomic_DNA"/>
</dbReference>
<dbReference type="GO" id="GO:0003677">
    <property type="term" value="F:DNA binding"/>
    <property type="evidence" value="ECO:0007669"/>
    <property type="project" value="UniProtKB-KW"/>
</dbReference>
<dbReference type="CDD" id="cd07377">
    <property type="entry name" value="WHTH_GntR"/>
    <property type="match status" value="1"/>
</dbReference>
<dbReference type="Gene3D" id="3.40.1410.10">
    <property type="entry name" value="Chorismate lyase-like"/>
    <property type="match status" value="1"/>
</dbReference>
<evidence type="ECO:0000256" key="2">
    <source>
        <dbReference type="ARBA" id="ARBA00023125"/>
    </source>
</evidence>
<dbReference type="GO" id="GO:0045892">
    <property type="term" value="P:negative regulation of DNA-templated transcription"/>
    <property type="evidence" value="ECO:0007669"/>
    <property type="project" value="TreeGrafter"/>
</dbReference>
<dbReference type="InterPro" id="IPR036388">
    <property type="entry name" value="WH-like_DNA-bd_sf"/>
</dbReference>
<dbReference type="SMART" id="SM00345">
    <property type="entry name" value="HTH_GNTR"/>
    <property type="match status" value="1"/>
</dbReference>
<dbReference type="Pfam" id="PF07702">
    <property type="entry name" value="UTRA"/>
    <property type="match status" value="1"/>
</dbReference>
<feature type="domain" description="HTH gntR-type" evidence="4">
    <location>
        <begin position="18"/>
        <end position="86"/>
    </location>
</feature>
<dbReference type="SUPFAM" id="SSF64288">
    <property type="entry name" value="Chorismate lyase-like"/>
    <property type="match status" value="1"/>
</dbReference>
<name>A0A6G6Y1R8_9SPHN</name>
<dbReference type="PROSITE" id="PS50949">
    <property type="entry name" value="HTH_GNTR"/>
    <property type="match status" value="1"/>
</dbReference>
<dbReference type="AlphaFoldDB" id="A0A6G6Y1R8"/>
<keyword evidence="6" id="KW-1185">Reference proteome</keyword>
<sequence>MTTIESDEPVAVDRMQAVPLYHQIFLQLREEITSGERAFGSRLPTEQELSAQFGVSRITARRALDELAENNLVERKRRVGTTVIFQSPAKPFQGNIEQALESLLSFGRTTRVKLLEVDTVPARAPIDEALQIEAGSQVLRISRVRWLEDSPIGHYITFLPTDIGAGMTRAKLKSTPILTLISEAGVQIGHARQTISATLADATLSSILQVDIGSPILRVSRTVEDINGRPVQHILAQFRPDKYQITLDLNSPSGEVQLL</sequence>
<evidence type="ECO:0000256" key="3">
    <source>
        <dbReference type="ARBA" id="ARBA00023163"/>
    </source>
</evidence>
<evidence type="ECO:0000313" key="5">
    <source>
        <dbReference type="EMBL" id="QIG78850.1"/>
    </source>
</evidence>
<dbReference type="Gene3D" id="1.10.10.10">
    <property type="entry name" value="Winged helix-like DNA-binding domain superfamily/Winged helix DNA-binding domain"/>
    <property type="match status" value="1"/>
</dbReference>
<dbReference type="PANTHER" id="PTHR44846:SF1">
    <property type="entry name" value="MANNOSYL-D-GLYCERATE TRANSPORT_METABOLISM SYSTEM REPRESSOR MNGR-RELATED"/>
    <property type="match status" value="1"/>
</dbReference>
<evidence type="ECO:0000313" key="6">
    <source>
        <dbReference type="Proteomes" id="UP000501568"/>
    </source>
</evidence>
<dbReference type="Proteomes" id="UP000501568">
    <property type="component" value="Chromosome"/>
</dbReference>
<dbReference type="SUPFAM" id="SSF46785">
    <property type="entry name" value="Winged helix' DNA-binding domain"/>
    <property type="match status" value="1"/>
</dbReference>
<keyword evidence="2" id="KW-0238">DNA-binding</keyword>
<evidence type="ECO:0000259" key="4">
    <source>
        <dbReference type="PROSITE" id="PS50949"/>
    </source>
</evidence>
<evidence type="ECO:0000256" key="1">
    <source>
        <dbReference type="ARBA" id="ARBA00023015"/>
    </source>
</evidence>
<keyword evidence="3" id="KW-0804">Transcription</keyword>
<dbReference type="InterPro" id="IPR036390">
    <property type="entry name" value="WH_DNA-bd_sf"/>
</dbReference>
<dbReference type="InterPro" id="IPR050679">
    <property type="entry name" value="Bact_HTH_transcr_reg"/>
</dbReference>
<gene>
    <name evidence="5" type="ORF">G5C33_02945</name>
</gene>
<organism evidence="5 6">
    <name type="scientific">Stakelama tenebrarum</name>
    <dbReference type="NCBI Taxonomy" id="2711215"/>
    <lineage>
        <taxon>Bacteria</taxon>
        <taxon>Pseudomonadati</taxon>
        <taxon>Pseudomonadota</taxon>
        <taxon>Alphaproteobacteria</taxon>
        <taxon>Sphingomonadales</taxon>
        <taxon>Sphingomonadaceae</taxon>
        <taxon>Stakelama</taxon>
    </lineage>
</organism>
<dbReference type="GO" id="GO:0003700">
    <property type="term" value="F:DNA-binding transcription factor activity"/>
    <property type="evidence" value="ECO:0007669"/>
    <property type="project" value="InterPro"/>
</dbReference>
<dbReference type="Pfam" id="PF00392">
    <property type="entry name" value="GntR"/>
    <property type="match status" value="1"/>
</dbReference>
<dbReference type="InterPro" id="IPR000524">
    <property type="entry name" value="Tscrpt_reg_HTH_GntR"/>
</dbReference>
<protein>
    <submittedName>
        <fullName evidence="5">GntR family transcriptional regulator</fullName>
    </submittedName>
</protein>
<dbReference type="InterPro" id="IPR028978">
    <property type="entry name" value="Chorismate_lyase_/UTRA_dom_sf"/>
</dbReference>
<reference evidence="5 6" key="1">
    <citation type="submission" date="2020-02" db="EMBL/GenBank/DDBJ databases">
        <authorList>
            <person name="Zheng R.K."/>
            <person name="Sun C.M."/>
        </authorList>
    </citation>
    <scope>NUCLEOTIDE SEQUENCE [LARGE SCALE GENOMIC DNA]</scope>
    <source>
        <strain evidence="6">zrk23</strain>
    </source>
</reference>
<dbReference type="PRINTS" id="PR00035">
    <property type="entry name" value="HTHGNTR"/>
</dbReference>
<accession>A0A6G6Y1R8</accession>
<dbReference type="InterPro" id="IPR011663">
    <property type="entry name" value="UTRA"/>
</dbReference>
<keyword evidence="1" id="KW-0805">Transcription regulation</keyword>
<dbReference type="SMART" id="SM00866">
    <property type="entry name" value="UTRA"/>
    <property type="match status" value="1"/>
</dbReference>
<dbReference type="PANTHER" id="PTHR44846">
    <property type="entry name" value="MANNOSYL-D-GLYCERATE TRANSPORT/METABOLISM SYSTEM REPRESSOR MNGR-RELATED"/>
    <property type="match status" value="1"/>
</dbReference>